<evidence type="ECO:0000256" key="6">
    <source>
        <dbReference type="ARBA" id="ARBA00022840"/>
    </source>
</evidence>
<keyword evidence="3" id="KW-0808">Transferase</keyword>
<name>A0A0D7BGL7_9AGAR</name>
<keyword evidence="4 9" id="KW-0547">Nucleotide-binding</keyword>
<evidence type="ECO:0000313" key="13">
    <source>
        <dbReference type="Proteomes" id="UP000054007"/>
    </source>
</evidence>
<comment type="catalytic activity">
    <reaction evidence="8">
        <text>L-seryl-[protein] + ATP = O-phospho-L-seryl-[protein] + ADP + H(+)</text>
        <dbReference type="Rhea" id="RHEA:17989"/>
        <dbReference type="Rhea" id="RHEA-COMP:9863"/>
        <dbReference type="Rhea" id="RHEA-COMP:11604"/>
        <dbReference type="ChEBI" id="CHEBI:15378"/>
        <dbReference type="ChEBI" id="CHEBI:29999"/>
        <dbReference type="ChEBI" id="CHEBI:30616"/>
        <dbReference type="ChEBI" id="CHEBI:83421"/>
        <dbReference type="ChEBI" id="CHEBI:456216"/>
        <dbReference type="EC" id="2.7.11.1"/>
    </reaction>
</comment>
<dbReference type="Gene3D" id="1.10.510.10">
    <property type="entry name" value="Transferase(Phosphotransferase) domain 1"/>
    <property type="match status" value="1"/>
</dbReference>
<evidence type="ECO:0000256" key="4">
    <source>
        <dbReference type="ARBA" id="ARBA00022741"/>
    </source>
</evidence>
<comment type="catalytic activity">
    <reaction evidence="7">
        <text>L-threonyl-[protein] + ATP = O-phospho-L-threonyl-[protein] + ADP + H(+)</text>
        <dbReference type="Rhea" id="RHEA:46608"/>
        <dbReference type="Rhea" id="RHEA-COMP:11060"/>
        <dbReference type="Rhea" id="RHEA-COMP:11605"/>
        <dbReference type="ChEBI" id="CHEBI:15378"/>
        <dbReference type="ChEBI" id="CHEBI:30013"/>
        <dbReference type="ChEBI" id="CHEBI:30616"/>
        <dbReference type="ChEBI" id="CHEBI:61977"/>
        <dbReference type="ChEBI" id="CHEBI:456216"/>
        <dbReference type="EC" id="2.7.11.1"/>
    </reaction>
</comment>
<dbReference type="Gene3D" id="3.30.200.20">
    <property type="entry name" value="Phosphorylase Kinase, domain 1"/>
    <property type="match status" value="1"/>
</dbReference>
<dbReference type="GO" id="GO:0005737">
    <property type="term" value="C:cytoplasm"/>
    <property type="evidence" value="ECO:0007669"/>
    <property type="project" value="TreeGrafter"/>
</dbReference>
<keyword evidence="6 9" id="KW-0067">ATP-binding</keyword>
<evidence type="ECO:0000259" key="11">
    <source>
        <dbReference type="PROSITE" id="PS50011"/>
    </source>
</evidence>
<dbReference type="PROSITE" id="PS00107">
    <property type="entry name" value="PROTEIN_KINASE_ATP"/>
    <property type="match status" value="1"/>
</dbReference>
<feature type="domain" description="Protein kinase" evidence="11">
    <location>
        <begin position="23"/>
        <end position="385"/>
    </location>
</feature>
<evidence type="ECO:0000256" key="2">
    <source>
        <dbReference type="ARBA" id="ARBA00022527"/>
    </source>
</evidence>
<evidence type="ECO:0000256" key="8">
    <source>
        <dbReference type="ARBA" id="ARBA00048679"/>
    </source>
</evidence>
<dbReference type="InterPro" id="IPR000719">
    <property type="entry name" value="Prot_kinase_dom"/>
</dbReference>
<dbReference type="InterPro" id="IPR011009">
    <property type="entry name" value="Kinase-like_dom_sf"/>
</dbReference>
<dbReference type="PANTHER" id="PTHR47634">
    <property type="entry name" value="PROTEIN KINASE DOMAIN-CONTAINING PROTEIN-RELATED"/>
    <property type="match status" value="1"/>
</dbReference>
<dbReference type="InterPro" id="IPR008271">
    <property type="entry name" value="Ser/Thr_kinase_AS"/>
</dbReference>
<keyword evidence="2 10" id="KW-0723">Serine/threonine-protein kinase</keyword>
<evidence type="ECO:0000256" key="1">
    <source>
        <dbReference type="ARBA" id="ARBA00012513"/>
    </source>
</evidence>
<dbReference type="PROSITE" id="PS00108">
    <property type="entry name" value="PROTEIN_KINASE_ST"/>
    <property type="match status" value="1"/>
</dbReference>
<dbReference type="GO" id="GO:0005524">
    <property type="term" value="F:ATP binding"/>
    <property type="evidence" value="ECO:0007669"/>
    <property type="project" value="UniProtKB-UniRule"/>
</dbReference>
<dbReference type="SMART" id="SM00220">
    <property type="entry name" value="S_TKc"/>
    <property type="match status" value="1"/>
</dbReference>
<dbReference type="STRING" id="1314674.A0A0D7BGL7"/>
<dbReference type="Pfam" id="PF00069">
    <property type="entry name" value="Pkinase"/>
    <property type="match status" value="1"/>
</dbReference>
<dbReference type="GO" id="GO:0000245">
    <property type="term" value="P:spliceosomal complex assembly"/>
    <property type="evidence" value="ECO:0007669"/>
    <property type="project" value="TreeGrafter"/>
</dbReference>
<dbReference type="PANTHER" id="PTHR47634:SF9">
    <property type="entry name" value="PROTEIN KINASE DOMAIN-CONTAINING PROTEIN-RELATED"/>
    <property type="match status" value="1"/>
</dbReference>
<comment type="similarity">
    <text evidence="10">Belongs to the protein kinase superfamily.</text>
</comment>
<dbReference type="InterPro" id="IPR051334">
    <property type="entry name" value="SRPK"/>
</dbReference>
<organism evidence="12 13">
    <name type="scientific">Cylindrobasidium torrendii FP15055 ss-10</name>
    <dbReference type="NCBI Taxonomy" id="1314674"/>
    <lineage>
        <taxon>Eukaryota</taxon>
        <taxon>Fungi</taxon>
        <taxon>Dikarya</taxon>
        <taxon>Basidiomycota</taxon>
        <taxon>Agaricomycotina</taxon>
        <taxon>Agaricomycetes</taxon>
        <taxon>Agaricomycetidae</taxon>
        <taxon>Agaricales</taxon>
        <taxon>Marasmiineae</taxon>
        <taxon>Physalacriaceae</taxon>
        <taxon>Cylindrobasidium</taxon>
    </lineage>
</organism>
<protein>
    <recommendedName>
        <fullName evidence="1">non-specific serine/threonine protein kinase</fullName>
        <ecNumber evidence="1">2.7.11.1</ecNumber>
    </recommendedName>
</protein>
<reference evidence="12 13" key="1">
    <citation type="journal article" date="2015" name="Fungal Genet. Biol.">
        <title>Evolution of novel wood decay mechanisms in Agaricales revealed by the genome sequences of Fistulina hepatica and Cylindrobasidium torrendii.</title>
        <authorList>
            <person name="Floudas D."/>
            <person name="Held B.W."/>
            <person name="Riley R."/>
            <person name="Nagy L.G."/>
            <person name="Koehler G."/>
            <person name="Ransdell A.S."/>
            <person name="Younus H."/>
            <person name="Chow J."/>
            <person name="Chiniquy J."/>
            <person name="Lipzen A."/>
            <person name="Tritt A."/>
            <person name="Sun H."/>
            <person name="Haridas S."/>
            <person name="LaButti K."/>
            <person name="Ohm R.A."/>
            <person name="Kues U."/>
            <person name="Blanchette R.A."/>
            <person name="Grigoriev I.V."/>
            <person name="Minto R.E."/>
            <person name="Hibbett D.S."/>
        </authorList>
    </citation>
    <scope>NUCLEOTIDE SEQUENCE [LARGE SCALE GENOMIC DNA]</scope>
    <source>
        <strain evidence="12 13">FP15055 ss-10</strain>
    </source>
</reference>
<dbReference type="InterPro" id="IPR017441">
    <property type="entry name" value="Protein_kinase_ATP_BS"/>
</dbReference>
<accession>A0A0D7BGL7</accession>
<dbReference type="GO" id="GO:0005634">
    <property type="term" value="C:nucleus"/>
    <property type="evidence" value="ECO:0007669"/>
    <property type="project" value="TreeGrafter"/>
</dbReference>
<evidence type="ECO:0000313" key="12">
    <source>
        <dbReference type="EMBL" id="KIY69683.1"/>
    </source>
</evidence>
<dbReference type="SUPFAM" id="SSF56112">
    <property type="entry name" value="Protein kinase-like (PK-like)"/>
    <property type="match status" value="1"/>
</dbReference>
<dbReference type="Proteomes" id="UP000054007">
    <property type="component" value="Unassembled WGS sequence"/>
</dbReference>
<keyword evidence="13" id="KW-1185">Reference proteome</keyword>
<feature type="binding site" evidence="9">
    <location>
        <position position="52"/>
    </location>
    <ligand>
        <name>ATP</name>
        <dbReference type="ChEBI" id="CHEBI:30616"/>
    </ligand>
</feature>
<dbReference type="PROSITE" id="PS50011">
    <property type="entry name" value="PROTEIN_KINASE_DOM"/>
    <property type="match status" value="1"/>
</dbReference>
<dbReference type="EMBL" id="KN880480">
    <property type="protein sequence ID" value="KIY69683.1"/>
    <property type="molecule type" value="Genomic_DNA"/>
</dbReference>
<evidence type="ECO:0000256" key="5">
    <source>
        <dbReference type="ARBA" id="ARBA00022777"/>
    </source>
</evidence>
<dbReference type="OrthoDB" id="5979581at2759"/>
<dbReference type="GO" id="GO:0050684">
    <property type="term" value="P:regulation of mRNA processing"/>
    <property type="evidence" value="ECO:0007669"/>
    <property type="project" value="TreeGrafter"/>
</dbReference>
<dbReference type="GO" id="GO:0004674">
    <property type="term" value="F:protein serine/threonine kinase activity"/>
    <property type="evidence" value="ECO:0007669"/>
    <property type="project" value="UniProtKB-KW"/>
</dbReference>
<sequence>MSKITSDRHFLPKFDQTLKDGRYTILRKLGEGVTASTWLVRDSIPEKYVAAKILTLEASREPGPVRERDFLRAISERAETSDAEGFDHLPALYDNFTIAVDGDVHGHLCLLQTLYSTSVSALRRSAPTKSLPVYMVRSIIYMTLQALKSLHSLRIVHTDVKLDNVLFSNARFSVDKDLDDYLAAQPAEMDSETGVAKAQPLPHSWGHDTNAHEAEKMTIALIDYGHGEWADKEPEAEGFCALALRPPEILLSSGFGTAVDIWAVGCLTFELMVGRWLFNPEDGGEDWSLEEDHLAKMMELTGQTRFPQPVLDRARLSEKYFDNKGNLLHIPELIPVPIEQAMSNYAIPGLTEEDINEGADFIRACLHLDHTQRKSAEELLKHPFAMKAFSC</sequence>
<gene>
    <name evidence="12" type="ORF">CYLTODRAFT_430330</name>
</gene>
<evidence type="ECO:0000256" key="10">
    <source>
        <dbReference type="RuleBase" id="RU000304"/>
    </source>
</evidence>
<evidence type="ECO:0000256" key="3">
    <source>
        <dbReference type="ARBA" id="ARBA00022679"/>
    </source>
</evidence>
<keyword evidence="5 12" id="KW-0418">Kinase</keyword>
<evidence type="ECO:0000256" key="7">
    <source>
        <dbReference type="ARBA" id="ARBA00047899"/>
    </source>
</evidence>
<proteinExistence type="inferred from homology"/>
<dbReference type="EC" id="2.7.11.1" evidence="1"/>
<evidence type="ECO:0000256" key="9">
    <source>
        <dbReference type="PROSITE-ProRule" id="PRU10141"/>
    </source>
</evidence>
<dbReference type="AlphaFoldDB" id="A0A0D7BGL7"/>